<evidence type="ECO:0000256" key="4">
    <source>
        <dbReference type="PIRNR" id="PIRNR036417"/>
    </source>
</evidence>
<dbReference type="GO" id="GO:0006633">
    <property type="term" value="P:fatty acid biosynthetic process"/>
    <property type="evidence" value="ECO:0007669"/>
    <property type="project" value="UniProtKB-UniPathway"/>
</dbReference>
<organism evidence="8 9">
    <name type="scientific">Physcomitrium patens</name>
    <name type="common">Spreading-leaved earth moss</name>
    <name type="synonym">Physcomitrella patens</name>
    <dbReference type="NCBI Taxonomy" id="3218"/>
    <lineage>
        <taxon>Eukaryota</taxon>
        <taxon>Viridiplantae</taxon>
        <taxon>Streptophyta</taxon>
        <taxon>Embryophyta</taxon>
        <taxon>Bryophyta</taxon>
        <taxon>Bryophytina</taxon>
        <taxon>Bryopsida</taxon>
        <taxon>Funariidae</taxon>
        <taxon>Funariales</taxon>
        <taxon>Funariaceae</taxon>
        <taxon>Physcomitrium</taxon>
    </lineage>
</organism>
<reference evidence="8" key="3">
    <citation type="submission" date="2020-12" db="UniProtKB">
        <authorList>
            <consortium name="EnsemblPlants"/>
        </authorList>
    </citation>
    <scope>IDENTIFICATION</scope>
</reference>
<reference evidence="8 9" key="2">
    <citation type="journal article" date="2018" name="Plant J.">
        <title>The Physcomitrella patens chromosome-scale assembly reveals moss genome structure and evolution.</title>
        <authorList>
            <person name="Lang D."/>
            <person name="Ullrich K.K."/>
            <person name="Murat F."/>
            <person name="Fuchs J."/>
            <person name="Jenkins J."/>
            <person name="Haas F.B."/>
            <person name="Piednoel M."/>
            <person name="Gundlach H."/>
            <person name="Van Bel M."/>
            <person name="Meyberg R."/>
            <person name="Vives C."/>
            <person name="Morata J."/>
            <person name="Symeonidi A."/>
            <person name="Hiss M."/>
            <person name="Muchero W."/>
            <person name="Kamisugi Y."/>
            <person name="Saleh O."/>
            <person name="Blanc G."/>
            <person name="Decker E.L."/>
            <person name="van Gessel N."/>
            <person name="Grimwood J."/>
            <person name="Hayes R.D."/>
            <person name="Graham S.W."/>
            <person name="Gunter L.E."/>
            <person name="McDaniel S.F."/>
            <person name="Hoernstein S.N.W."/>
            <person name="Larsson A."/>
            <person name="Li F.W."/>
            <person name="Perroud P.F."/>
            <person name="Phillips J."/>
            <person name="Ranjan P."/>
            <person name="Rokshar D.S."/>
            <person name="Rothfels C.J."/>
            <person name="Schneider L."/>
            <person name="Shu S."/>
            <person name="Stevenson D.W."/>
            <person name="Thummler F."/>
            <person name="Tillich M."/>
            <person name="Villarreal Aguilar J.C."/>
            <person name="Widiez T."/>
            <person name="Wong G.K."/>
            <person name="Wymore A."/>
            <person name="Zhang Y."/>
            <person name="Zimmer A.D."/>
            <person name="Quatrano R.S."/>
            <person name="Mayer K.F.X."/>
            <person name="Goodstein D."/>
            <person name="Casacuberta J.M."/>
            <person name="Vandepoele K."/>
            <person name="Reski R."/>
            <person name="Cuming A.C."/>
            <person name="Tuskan G.A."/>
            <person name="Maumus F."/>
            <person name="Salse J."/>
            <person name="Schmutz J."/>
            <person name="Rensing S.A."/>
        </authorList>
    </citation>
    <scope>NUCLEOTIDE SEQUENCE [LARGE SCALE GENOMIC DNA]</scope>
    <source>
        <strain evidence="8 9">cv. Gransden 2004</strain>
    </source>
</reference>
<dbReference type="CDD" id="cd00831">
    <property type="entry name" value="CHS_like"/>
    <property type="match status" value="1"/>
</dbReference>
<dbReference type="GO" id="GO:0016020">
    <property type="term" value="C:membrane"/>
    <property type="evidence" value="ECO:0007669"/>
    <property type="project" value="InterPro"/>
</dbReference>
<accession>A0A7I4DGC1</accession>
<keyword evidence="5" id="KW-0472">Membrane</keyword>
<dbReference type="PANTHER" id="PTHR31561">
    <property type="entry name" value="3-KETOACYL-COA SYNTHASE"/>
    <property type="match status" value="1"/>
</dbReference>
<dbReference type="AlphaFoldDB" id="A0A7I4DGC1"/>
<comment type="similarity">
    <text evidence="1 4">Belongs to the thiolase-like superfamily. Chalcone/stilbene synthases family.</text>
</comment>
<name>A0A7I4DGC1_PHYPA</name>
<evidence type="ECO:0000256" key="5">
    <source>
        <dbReference type="SAM" id="Phobius"/>
    </source>
</evidence>
<dbReference type="GO" id="GO:0016747">
    <property type="term" value="F:acyltransferase activity, transferring groups other than amino-acyl groups"/>
    <property type="evidence" value="ECO:0007669"/>
    <property type="project" value="InterPro"/>
</dbReference>
<dbReference type="InterPro" id="IPR013747">
    <property type="entry name" value="ACP_syn_III_C"/>
</dbReference>
<keyword evidence="3 4" id="KW-0012">Acyltransferase</keyword>
<dbReference type="Gramene" id="Pp3c3_31430V3.2">
    <property type="protein sequence ID" value="Pp3c3_31430V3.2"/>
    <property type="gene ID" value="Pp3c3_31430"/>
</dbReference>
<evidence type="ECO:0000256" key="3">
    <source>
        <dbReference type="ARBA" id="ARBA00023315"/>
    </source>
</evidence>
<keyword evidence="9" id="KW-1185">Reference proteome</keyword>
<keyword evidence="5" id="KW-1133">Transmembrane helix</keyword>
<evidence type="ECO:0000256" key="2">
    <source>
        <dbReference type="ARBA" id="ARBA00022679"/>
    </source>
</evidence>
<dbReference type="Pfam" id="PF08392">
    <property type="entry name" value="FAE1_CUT1_RppA"/>
    <property type="match status" value="1"/>
</dbReference>
<comment type="pathway">
    <text evidence="4">Lipid metabolism; fatty acid biosynthesis.</text>
</comment>
<sequence length="508" mass="57628">MEPPRFRQSSSFHDDTLSLHISPARRLPDFLQQVNMKYLKLGYHNLIQHLVILIFIPPLLVTFLEVRRMGLNELWKLWESMQFNLISVIICSALLVFSGTMYVMSRPQPICLVDFSCYLPDGQYEVPLGLFIERSRQTGYFDERCLEFQEKILERSGLGEKTYFPPAMFHVPPKISTQAAREESAAVIFGCLDELFEKTKIMPKDVGVLVVNFSLFNPTPSLASMIVNNYKMRGNIRTYNLGGMGCSASIIAIDLAKDMLQLQGNSYAIVVKVYAGPNCLFRVGGAAILLSNKRKDRKRTKYKLNHVVRTHKGADEKCYRCAYQEQDEEGKMGVSLSKDLMAIAVDALKSNITTLGPLVPPISEQIVFYGFIVAREVFNLKVKPYIPDFKLAFNHFCIHAGGRAVIDKVEKNLNLTPEHCEPSRMTLHRFGNTSSSSIWYSLAYTEAKGRMRKGNTVWQIAFGSGFKCNSAVWQALRNIEPSEHSPWAHCIDEYPVHIKDAEKVINQS</sequence>
<feature type="domain" description="Beta-ketoacyl-[acyl-carrier-protein] synthase III C-terminal" evidence="7">
    <location>
        <begin position="394"/>
        <end position="474"/>
    </location>
</feature>
<feature type="domain" description="FAE" evidence="6">
    <location>
        <begin position="102"/>
        <end position="376"/>
    </location>
</feature>
<dbReference type="InParanoid" id="A0A7I4DGC1"/>
<dbReference type="Gene3D" id="3.40.47.10">
    <property type="match status" value="1"/>
</dbReference>
<evidence type="ECO:0000259" key="7">
    <source>
        <dbReference type="Pfam" id="PF08541"/>
    </source>
</evidence>
<dbReference type="EMBL" id="ABEU02000003">
    <property type="status" value="NOT_ANNOTATED_CDS"/>
    <property type="molecule type" value="Genomic_DNA"/>
</dbReference>
<dbReference type="OMA" id="HVNPSPK"/>
<dbReference type="InterPro" id="IPR016039">
    <property type="entry name" value="Thiolase-like"/>
</dbReference>
<evidence type="ECO:0000256" key="1">
    <source>
        <dbReference type="ARBA" id="ARBA00005531"/>
    </source>
</evidence>
<dbReference type="Pfam" id="PF08541">
    <property type="entry name" value="ACP_syn_III_C"/>
    <property type="match status" value="1"/>
</dbReference>
<protein>
    <recommendedName>
        <fullName evidence="4">3-ketoacyl-CoA synthase</fullName>
        <ecNumber evidence="4">2.3.1.-</ecNumber>
    </recommendedName>
</protein>
<dbReference type="PIRSF" id="PIRSF036417">
    <property type="entry name" value="3-ktacl-CoA_syn"/>
    <property type="match status" value="1"/>
</dbReference>
<dbReference type="UniPathway" id="UPA00094"/>
<dbReference type="Proteomes" id="UP000006727">
    <property type="component" value="Chromosome 3"/>
</dbReference>
<reference evidence="8 9" key="1">
    <citation type="journal article" date="2008" name="Science">
        <title>The Physcomitrella genome reveals evolutionary insights into the conquest of land by plants.</title>
        <authorList>
            <person name="Rensing S."/>
            <person name="Lang D."/>
            <person name="Zimmer A."/>
            <person name="Terry A."/>
            <person name="Salamov A."/>
            <person name="Shapiro H."/>
            <person name="Nishiyama T."/>
            <person name="Perroud P.-F."/>
            <person name="Lindquist E."/>
            <person name="Kamisugi Y."/>
            <person name="Tanahashi T."/>
            <person name="Sakakibara K."/>
            <person name="Fujita T."/>
            <person name="Oishi K."/>
            <person name="Shin-I T."/>
            <person name="Kuroki Y."/>
            <person name="Toyoda A."/>
            <person name="Suzuki Y."/>
            <person name="Hashimoto A."/>
            <person name="Yamaguchi K."/>
            <person name="Sugano A."/>
            <person name="Kohara Y."/>
            <person name="Fujiyama A."/>
            <person name="Anterola A."/>
            <person name="Aoki S."/>
            <person name="Ashton N."/>
            <person name="Barbazuk W.B."/>
            <person name="Barker E."/>
            <person name="Bennetzen J."/>
            <person name="Bezanilla M."/>
            <person name="Blankenship R."/>
            <person name="Cho S.H."/>
            <person name="Dutcher S."/>
            <person name="Estelle M."/>
            <person name="Fawcett J.A."/>
            <person name="Gundlach H."/>
            <person name="Hanada K."/>
            <person name="Heyl A."/>
            <person name="Hicks K.A."/>
            <person name="Hugh J."/>
            <person name="Lohr M."/>
            <person name="Mayer K."/>
            <person name="Melkozernov A."/>
            <person name="Murata T."/>
            <person name="Nelson D."/>
            <person name="Pils B."/>
            <person name="Prigge M."/>
            <person name="Reiss B."/>
            <person name="Renner T."/>
            <person name="Rombauts S."/>
            <person name="Rushton P."/>
            <person name="Sanderfoot A."/>
            <person name="Schween G."/>
            <person name="Shiu S.-H."/>
            <person name="Stueber K."/>
            <person name="Theodoulou F.L."/>
            <person name="Tu H."/>
            <person name="Van de Peer Y."/>
            <person name="Verrier P.J."/>
            <person name="Waters E."/>
            <person name="Wood A."/>
            <person name="Yang L."/>
            <person name="Cove D."/>
            <person name="Cuming A."/>
            <person name="Hasebe M."/>
            <person name="Lucas S."/>
            <person name="Mishler D.B."/>
            <person name="Reski R."/>
            <person name="Grigoriev I."/>
            <person name="Quatrano R.S."/>
            <person name="Boore J.L."/>
        </authorList>
    </citation>
    <scope>NUCLEOTIDE SEQUENCE [LARGE SCALE GENOMIC DNA]</scope>
    <source>
        <strain evidence="8 9">cv. Gransden 2004</strain>
    </source>
</reference>
<evidence type="ECO:0000313" key="9">
    <source>
        <dbReference type="Proteomes" id="UP000006727"/>
    </source>
</evidence>
<keyword evidence="5" id="KW-0812">Transmembrane</keyword>
<evidence type="ECO:0000313" key="8">
    <source>
        <dbReference type="EnsemblPlants" id="Pp3c3_31430V3.2"/>
    </source>
</evidence>
<feature type="transmembrane region" description="Helical" evidence="5">
    <location>
        <begin position="85"/>
        <end position="104"/>
    </location>
</feature>
<dbReference type="EC" id="2.3.1.-" evidence="4"/>
<keyword evidence="2 4" id="KW-0808">Transferase</keyword>
<dbReference type="EnsemblPlants" id="Pp3c3_31430V3.2">
    <property type="protein sequence ID" value="Pp3c3_31430V3.2"/>
    <property type="gene ID" value="Pp3c3_31430"/>
</dbReference>
<dbReference type="InterPro" id="IPR012392">
    <property type="entry name" value="3-ktacl-CoA_syn"/>
</dbReference>
<feature type="transmembrane region" description="Helical" evidence="5">
    <location>
        <begin position="46"/>
        <end position="64"/>
    </location>
</feature>
<evidence type="ECO:0000259" key="6">
    <source>
        <dbReference type="Pfam" id="PF08392"/>
    </source>
</evidence>
<dbReference type="InterPro" id="IPR013601">
    <property type="entry name" value="FAE1_typ3_polyketide_synth"/>
</dbReference>
<proteinExistence type="inferred from homology"/>
<dbReference type="SUPFAM" id="SSF53901">
    <property type="entry name" value="Thiolase-like"/>
    <property type="match status" value="2"/>
</dbReference>